<proteinExistence type="predicted"/>
<feature type="non-terminal residue" evidence="2">
    <location>
        <position position="1"/>
    </location>
</feature>
<keyword evidence="3" id="KW-1185">Reference proteome</keyword>
<dbReference type="AlphaFoldDB" id="A0A843TIZ5"/>
<gene>
    <name evidence="2" type="ORF">Taro_001767</name>
</gene>
<keyword evidence="1" id="KW-0472">Membrane</keyword>
<dbReference type="InterPro" id="IPR051085">
    <property type="entry name" value="MB_O-acyltransferase"/>
</dbReference>
<dbReference type="Proteomes" id="UP000652761">
    <property type="component" value="Unassembled WGS sequence"/>
</dbReference>
<keyword evidence="1" id="KW-1133">Transmembrane helix</keyword>
<dbReference type="GO" id="GO:0016746">
    <property type="term" value="F:acyltransferase activity"/>
    <property type="evidence" value="ECO:0007669"/>
    <property type="project" value="TreeGrafter"/>
</dbReference>
<protein>
    <submittedName>
        <fullName evidence="2">Uncharacterized protein</fullName>
    </submittedName>
</protein>
<dbReference type="GO" id="GO:0005783">
    <property type="term" value="C:endoplasmic reticulum"/>
    <property type="evidence" value="ECO:0007669"/>
    <property type="project" value="TreeGrafter"/>
</dbReference>
<feature type="transmembrane region" description="Helical" evidence="1">
    <location>
        <begin position="12"/>
        <end position="35"/>
    </location>
</feature>
<sequence length="83" mass="9308">EKSPFSRYLLRELNAIAGAITITCLMVTNLAGYVIGLENINWLISRLLMKDGLAVMIGIFTSFYVGTKLMLHIRDAAQNQYKV</sequence>
<comment type="caution">
    <text evidence="2">The sequence shown here is derived from an EMBL/GenBank/DDBJ whole genome shotgun (WGS) entry which is preliminary data.</text>
</comment>
<evidence type="ECO:0000313" key="2">
    <source>
        <dbReference type="EMBL" id="MQL69463.1"/>
    </source>
</evidence>
<dbReference type="EMBL" id="NMUH01000038">
    <property type="protein sequence ID" value="MQL69463.1"/>
    <property type="molecule type" value="Genomic_DNA"/>
</dbReference>
<reference evidence="2" key="1">
    <citation type="submission" date="2017-07" db="EMBL/GenBank/DDBJ databases">
        <title>Taro Niue Genome Assembly and Annotation.</title>
        <authorList>
            <person name="Atibalentja N."/>
            <person name="Keating K."/>
            <person name="Fields C.J."/>
        </authorList>
    </citation>
    <scope>NUCLEOTIDE SEQUENCE</scope>
    <source>
        <strain evidence="2">Niue_2</strain>
        <tissue evidence="2">Leaf</tissue>
    </source>
</reference>
<dbReference type="PANTHER" id="PTHR13285">
    <property type="entry name" value="ACYLTRANSFERASE"/>
    <property type="match status" value="1"/>
</dbReference>
<evidence type="ECO:0000256" key="1">
    <source>
        <dbReference type="SAM" id="Phobius"/>
    </source>
</evidence>
<evidence type="ECO:0000313" key="3">
    <source>
        <dbReference type="Proteomes" id="UP000652761"/>
    </source>
</evidence>
<accession>A0A843TIZ5</accession>
<feature type="transmembrane region" description="Helical" evidence="1">
    <location>
        <begin position="47"/>
        <end position="65"/>
    </location>
</feature>
<dbReference type="OrthoDB" id="420606at2759"/>
<keyword evidence="1" id="KW-0812">Transmembrane</keyword>
<dbReference type="PANTHER" id="PTHR13285:SF18">
    <property type="entry name" value="PROTEIN-CYSTEINE N-PALMITOYLTRANSFERASE RASP"/>
    <property type="match status" value="1"/>
</dbReference>
<organism evidence="2 3">
    <name type="scientific">Colocasia esculenta</name>
    <name type="common">Wild taro</name>
    <name type="synonym">Arum esculentum</name>
    <dbReference type="NCBI Taxonomy" id="4460"/>
    <lineage>
        <taxon>Eukaryota</taxon>
        <taxon>Viridiplantae</taxon>
        <taxon>Streptophyta</taxon>
        <taxon>Embryophyta</taxon>
        <taxon>Tracheophyta</taxon>
        <taxon>Spermatophyta</taxon>
        <taxon>Magnoliopsida</taxon>
        <taxon>Liliopsida</taxon>
        <taxon>Araceae</taxon>
        <taxon>Aroideae</taxon>
        <taxon>Colocasieae</taxon>
        <taxon>Colocasia</taxon>
    </lineage>
</organism>
<name>A0A843TIZ5_COLES</name>